<evidence type="ECO:0000313" key="1">
    <source>
        <dbReference type="EMBL" id="ORZ04113.1"/>
    </source>
</evidence>
<sequence>MGRCYLCGSNPIKTKSNHSPNEQYLRSRHIYISSTRSSCGLSEKRLHRLLYGSLSPSSRACVPTQRLG</sequence>
<organism evidence="1 2">
    <name type="scientific">Absidia repens</name>
    <dbReference type="NCBI Taxonomy" id="90262"/>
    <lineage>
        <taxon>Eukaryota</taxon>
        <taxon>Fungi</taxon>
        <taxon>Fungi incertae sedis</taxon>
        <taxon>Mucoromycota</taxon>
        <taxon>Mucoromycotina</taxon>
        <taxon>Mucoromycetes</taxon>
        <taxon>Mucorales</taxon>
        <taxon>Cunninghamellaceae</taxon>
        <taxon>Absidia</taxon>
    </lineage>
</organism>
<accession>A0A1X2HX54</accession>
<comment type="caution">
    <text evidence="1">The sequence shown here is derived from an EMBL/GenBank/DDBJ whole genome shotgun (WGS) entry which is preliminary data.</text>
</comment>
<gene>
    <name evidence="1" type="ORF">BCR42DRAFT_429472</name>
</gene>
<protein>
    <submittedName>
        <fullName evidence="1">Uncharacterized protein</fullName>
    </submittedName>
</protein>
<dbReference type="AlphaFoldDB" id="A0A1X2HX54"/>
<dbReference type="Proteomes" id="UP000193560">
    <property type="component" value="Unassembled WGS sequence"/>
</dbReference>
<dbReference type="EMBL" id="MCGE01000053">
    <property type="protein sequence ID" value="ORZ04113.1"/>
    <property type="molecule type" value="Genomic_DNA"/>
</dbReference>
<keyword evidence="2" id="KW-1185">Reference proteome</keyword>
<proteinExistence type="predicted"/>
<reference evidence="1 2" key="1">
    <citation type="submission" date="2016-07" db="EMBL/GenBank/DDBJ databases">
        <title>Pervasive Adenine N6-methylation of Active Genes in Fungi.</title>
        <authorList>
            <consortium name="DOE Joint Genome Institute"/>
            <person name="Mondo S.J."/>
            <person name="Dannebaum R.O."/>
            <person name="Kuo R.C."/>
            <person name="Labutti K."/>
            <person name="Haridas S."/>
            <person name="Kuo A."/>
            <person name="Salamov A."/>
            <person name="Ahrendt S.R."/>
            <person name="Lipzen A."/>
            <person name="Sullivan W."/>
            <person name="Andreopoulos W.B."/>
            <person name="Clum A."/>
            <person name="Lindquist E."/>
            <person name="Daum C."/>
            <person name="Ramamoorthy G.K."/>
            <person name="Gryganskyi A."/>
            <person name="Culley D."/>
            <person name="Magnuson J.K."/>
            <person name="James T.Y."/>
            <person name="O'Malley M.A."/>
            <person name="Stajich J.E."/>
            <person name="Spatafora J.W."/>
            <person name="Visel A."/>
            <person name="Grigoriev I.V."/>
        </authorList>
    </citation>
    <scope>NUCLEOTIDE SEQUENCE [LARGE SCALE GENOMIC DNA]</scope>
    <source>
        <strain evidence="1 2">NRRL 1336</strain>
    </source>
</reference>
<evidence type="ECO:0000313" key="2">
    <source>
        <dbReference type="Proteomes" id="UP000193560"/>
    </source>
</evidence>
<name>A0A1X2HX54_9FUNG</name>